<evidence type="ECO:0000313" key="2">
    <source>
        <dbReference type="EMBL" id="BCJ40152.1"/>
    </source>
</evidence>
<dbReference type="InterPro" id="IPR002372">
    <property type="entry name" value="PQQ_rpt_dom"/>
</dbReference>
<dbReference type="Proteomes" id="UP000676967">
    <property type="component" value="Chromosome"/>
</dbReference>
<evidence type="ECO:0000313" key="3">
    <source>
        <dbReference type="Proteomes" id="UP000676967"/>
    </source>
</evidence>
<dbReference type="PANTHER" id="PTHR34512">
    <property type="entry name" value="CELL SURFACE PROTEIN"/>
    <property type="match status" value="1"/>
</dbReference>
<dbReference type="RefSeq" id="WP_189330990.1">
    <property type="nucleotide sequence ID" value="NZ_AP023356.1"/>
</dbReference>
<dbReference type="EMBL" id="AP023356">
    <property type="protein sequence ID" value="BCJ40152.1"/>
    <property type="molecule type" value="Genomic_DNA"/>
</dbReference>
<dbReference type="PANTHER" id="PTHR34512:SF30">
    <property type="entry name" value="OUTER MEMBRANE PROTEIN ASSEMBLY FACTOR BAMB"/>
    <property type="match status" value="1"/>
</dbReference>
<keyword evidence="3" id="KW-1185">Reference proteome</keyword>
<reference evidence="2 3" key="1">
    <citation type="submission" date="2020-08" db="EMBL/GenBank/DDBJ databases">
        <title>Whole genome shotgun sequence of Actinoplanes ianthinogenes NBRC 13996.</title>
        <authorList>
            <person name="Komaki H."/>
            <person name="Tamura T."/>
        </authorList>
    </citation>
    <scope>NUCLEOTIDE SEQUENCE [LARGE SCALE GENOMIC DNA]</scope>
    <source>
        <strain evidence="2 3">NBRC 13996</strain>
    </source>
</reference>
<dbReference type="Pfam" id="PF13360">
    <property type="entry name" value="PQQ_2"/>
    <property type="match status" value="2"/>
</dbReference>
<dbReference type="InterPro" id="IPR015943">
    <property type="entry name" value="WD40/YVTN_repeat-like_dom_sf"/>
</dbReference>
<gene>
    <name evidence="2" type="ORF">Aiant_08090</name>
</gene>
<organism evidence="2 3">
    <name type="scientific">Actinoplanes ianthinogenes</name>
    <dbReference type="NCBI Taxonomy" id="122358"/>
    <lineage>
        <taxon>Bacteria</taxon>
        <taxon>Bacillati</taxon>
        <taxon>Actinomycetota</taxon>
        <taxon>Actinomycetes</taxon>
        <taxon>Micromonosporales</taxon>
        <taxon>Micromonosporaceae</taxon>
        <taxon>Actinoplanes</taxon>
    </lineage>
</organism>
<dbReference type="InterPro" id="IPR011047">
    <property type="entry name" value="Quinoprotein_ADH-like_sf"/>
</dbReference>
<feature type="domain" description="Pyrrolo-quinoline quinone repeat" evidence="1">
    <location>
        <begin position="28"/>
        <end position="156"/>
    </location>
</feature>
<proteinExistence type="predicted"/>
<accession>A0ABN6C6L2</accession>
<dbReference type="Gene3D" id="2.130.10.10">
    <property type="entry name" value="YVTN repeat-like/Quinoprotein amine dehydrogenase"/>
    <property type="match status" value="2"/>
</dbReference>
<protein>
    <recommendedName>
        <fullName evidence="1">Pyrrolo-quinoline quinone repeat domain-containing protein</fullName>
    </recommendedName>
</protein>
<evidence type="ECO:0000259" key="1">
    <source>
        <dbReference type="Pfam" id="PF13360"/>
    </source>
</evidence>
<feature type="domain" description="Pyrrolo-quinoline quinone repeat" evidence="1">
    <location>
        <begin position="238"/>
        <end position="391"/>
    </location>
</feature>
<sequence>MTVLVCGALVAACTATPDPGPSGPAGEGGVVAWSVETATGSHDAWIVRDTAVVLDGSALLGLSAADGSPRWRLPYPGDETTFTIAGGMVVVQRGHHGAVDVVAPDTGRIAWSVPSPVDVVARDDALYLDPCPDQGKPAACAVTKRRLADGATLWSVENPEFRLLDNVIGGRRPLAPAASAYLPVILAHGRDALLDTATGRLLPGRAKHQAWYAVAAGRTLVTTDHDPPPGDDDCTVAVTAVDGPTGKPAWTGKVYSGRRPDGECHKRLSDAWSGTVMFGSGSDVAAVNRSGRTTLTDFTTGTVRWTAQEPGVPIAADDRSLLVRDNAEDGPVALLDLATGRRLWTAPDPGLPVSSASWASAVAGDLVAVMGATGDRPYVLVFDARTGRQLARRGGWLTGLGTDWVMVSTSAGANRLRLETIRF</sequence>
<dbReference type="SUPFAM" id="SSF50998">
    <property type="entry name" value="Quinoprotein alcohol dehydrogenase-like"/>
    <property type="match status" value="1"/>
</dbReference>
<name>A0ABN6C6L2_9ACTN</name>